<dbReference type="NCBIfam" id="TIGR00254">
    <property type="entry name" value="GGDEF"/>
    <property type="match status" value="1"/>
</dbReference>
<keyword evidence="2" id="KW-0472">Membrane</keyword>
<dbReference type="PANTHER" id="PTHR45138:SF9">
    <property type="entry name" value="DIGUANYLATE CYCLASE DGCM-RELATED"/>
    <property type="match status" value="1"/>
</dbReference>
<feature type="transmembrane region" description="Helical" evidence="2">
    <location>
        <begin position="12"/>
        <end position="31"/>
    </location>
</feature>
<dbReference type="InterPro" id="IPR029787">
    <property type="entry name" value="Nucleotide_cyclase"/>
</dbReference>
<name>A0ABX2I6C7_BLAHA</name>
<dbReference type="SMART" id="SM00267">
    <property type="entry name" value="GGDEF"/>
    <property type="match status" value="1"/>
</dbReference>
<dbReference type="PROSITE" id="PS50887">
    <property type="entry name" value="GGDEF"/>
    <property type="match status" value="1"/>
</dbReference>
<evidence type="ECO:0000259" key="3">
    <source>
        <dbReference type="PROSITE" id="PS50887"/>
    </source>
</evidence>
<dbReference type="Pfam" id="PF00990">
    <property type="entry name" value="GGDEF"/>
    <property type="match status" value="1"/>
</dbReference>
<feature type="region of interest" description="Disordered" evidence="1">
    <location>
        <begin position="362"/>
        <end position="386"/>
    </location>
</feature>
<dbReference type="EMBL" id="JAAITA010000006">
    <property type="protein sequence ID" value="NSJ85860.1"/>
    <property type="molecule type" value="Genomic_DNA"/>
</dbReference>
<proteinExistence type="predicted"/>
<keyword evidence="2" id="KW-1133">Transmembrane helix</keyword>
<gene>
    <name evidence="4" type="ORF">G5A70_06680</name>
</gene>
<accession>A0ABX2I6C7</accession>
<evidence type="ECO:0000313" key="5">
    <source>
        <dbReference type="Proteomes" id="UP000822142"/>
    </source>
</evidence>
<evidence type="ECO:0000256" key="2">
    <source>
        <dbReference type="SAM" id="Phobius"/>
    </source>
</evidence>
<dbReference type="RefSeq" id="WP_173748890.1">
    <property type="nucleotide sequence ID" value="NZ_JAAITA010000006.1"/>
</dbReference>
<dbReference type="SUPFAM" id="SSF55073">
    <property type="entry name" value="Nucleotide cyclase"/>
    <property type="match status" value="1"/>
</dbReference>
<dbReference type="PANTHER" id="PTHR45138">
    <property type="entry name" value="REGULATORY COMPONENTS OF SENSORY TRANSDUCTION SYSTEM"/>
    <property type="match status" value="1"/>
</dbReference>
<dbReference type="Gene3D" id="3.30.70.270">
    <property type="match status" value="1"/>
</dbReference>
<dbReference type="InterPro" id="IPR043128">
    <property type="entry name" value="Rev_trsase/Diguanyl_cyclase"/>
</dbReference>
<keyword evidence="2" id="KW-0812">Transmembrane</keyword>
<keyword evidence="5" id="KW-1185">Reference proteome</keyword>
<dbReference type="CDD" id="cd01949">
    <property type="entry name" value="GGDEF"/>
    <property type="match status" value="1"/>
</dbReference>
<protein>
    <submittedName>
        <fullName evidence="4">GGDEF domain-containing protein</fullName>
    </submittedName>
</protein>
<sequence>MRKRYFSRVDRQVAMLLSTILILSSLSIYFVTTQIYYRSVLKSLTGRVKNIQEYIEHQLTPETFSDINSKEDMNKESYQKLKNQMEEVRDIGDLRYLYTAKKNDAGKLVYVVDGLPETADDFRYPGDLIEVEIQEKLESALKGEMVLPDKIMDTDWGDIFIAYFPLHDEDEKVIGALGIELAADVEAATFQEVSKSVSAVCVTFCGIAIAASILIFRRISNPLYRDMANTDFMTKLKNRNSYETDRENLNARKRMEGMTVVVIDVNNLKLANDCLGHDIGDSCIINAAKILQSVESARITAYRYGGDEFVLLMENQPEPEALLESIKDRFRKYADKLKVPVALAVGYAQFDPKLDKDIRDTQKRADEQMYQDKMRIKEKEEPMESV</sequence>
<organism evidence="4 5">
    <name type="scientific">Blautia hansenii</name>
    <name type="common">Ruminococcus hansenii</name>
    <dbReference type="NCBI Taxonomy" id="1322"/>
    <lineage>
        <taxon>Bacteria</taxon>
        <taxon>Bacillati</taxon>
        <taxon>Bacillota</taxon>
        <taxon>Clostridia</taxon>
        <taxon>Lachnospirales</taxon>
        <taxon>Lachnospiraceae</taxon>
        <taxon>Blautia</taxon>
    </lineage>
</organism>
<comment type="caution">
    <text evidence="4">The sequence shown here is derived from an EMBL/GenBank/DDBJ whole genome shotgun (WGS) entry which is preliminary data.</text>
</comment>
<dbReference type="InterPro" id="IPR050469">
    <property type="entry name" value="Diguanylate_Cyclase"/>
</dbReference>
<dbReference type="InterPro" id="IPR000160">
    <property type="entry name" value="GGDEF_dom"/>
</dbReference>
<feature type="domain" description="GGDEF" evidence="3">
    <location>
        <begin position="256"/>
        <end position="385"/>
    </location>
</feature>
<evidence type="ECO:0000256" key="1">
    <source>
        <dbReference type="SAM" id="MobiDB-lite"/>
    </source>
</evidence>
<evidence type="ECO:0000313" key="4">
    <source>
        <dbReference type="EMBL" id="NSJ85860.1"/>
    </source>
</evidence>
<dbReference type="Proteomes" id="UP000822142">
    <property type="component" value="Unassembled WGS sequence"/>
</dbReference>
<reference evidence="4 5" key="1">
    <citation type="journal article" date="2020" name="Cell Host Microbe">
        <title>Functional and Genomic Variation between Human-Derived Isolates of Lachnospiraceae Reveals Inter- and Intra-Species Diversity.</title>
        <authorList>
            <person name="Sorbara M.T."/>
            <person name="Littmann E.R."/>
            <person name="Fontana E."/>
            <person name="Moody T.U."/>
            <person name="Kohout C.E."/>
            <person name="Gjonbalaj M."/>
            <person name="Eaton V."/>
            <person name="Seok R."/>
            <person name="Leiner I.M."/>
            <person name="Pamer E.G."/>
        </authorList>
    </citation>
    <scope>NUCLEOTIDE SEQUENCE [LARGE SCALE GENOMIC DNA]</scope>
    <source>
        <strain evidence="4 5">MSK.15.26</strain>
    </source>
</reference>